<reference evidence="1 2" key="1">
    <citation type="submission" date="2019-02" db="EMBL/GenBank/DDBJ databases">
        <title>Deep-cultivation of Planctomycetes and their phenomic and genomic characterization uncovers novel biology.</title>
        <authorList>
            <person name="Wiegand S."/>
            <person name="Jogler M."/>
            <person name="Boedeker C."/>
            <person name="Pinto D."/>
            <person name="Vollmers J."/>
            <person name="Rivas-Marin E."/>
            <person name="Kohn T."/>
            <person name="Peeters S.H."/>
            <person name="Heuer A."/>
            <person name="Rast P."/>
            <person name="Oberbeckmann S."/>
            <person name="Bunk B."/>
            <person name="Jeske O."/>
            <person name="Meyerdierks A."/>
            <person name="Storesund J.E."/>
            <person name="Kallscheuer N."/>
            <person name="Luecker S."/>
            <person name="Lage O.M."/>
            <person name="Pohl T."/>
            <person name="Merkel B.J."/>
            <person name="Hornburger P."/>
            <person name="Mueller R.-W."/>
            <person name="Bruemmer F."/>
            <person name="Labrenz M."/>
            <person name="Spormann A.M."/>
            <person name="Op Den Camp H."/>
            <person name="Overmann J."/>
            <person name="Amann R."/>
            <person name="Jetten M.S.M."/>
            <person name="Mascher T."/>
            <person name="Medema M.H."/>
            <person name="Devos D.P."/>
            <person name="Kaster A.-K."/>
            <person name="Ovreas L."/>
            <person name="Rohde M."/>
            <person name="Galperin M.Y."/>
            <person name="Jogler C."/>
        </authorList>
    </citation>
    <scope>NUCLEOTIDE SEQUENCE [LARGE SCALE GENOMIC DNA]</scope>
    <source>
        <strain evidence="1 2">Mal64</strain>
    </source>
</reference>
<evidence type="ECO:0000313" key="2">
    <source>
        <dbReference type="Proteomes" id="UP000315440"/>
    </source>
</evidence>
<proteinExistence type="predicted"/>
<dbReference type="Proteomes" id="UP000315440">
    <property type="component" value="Unassembled WGS sequence"/>
</dbReference>
<comment type="caution">
    <text evidence="1">The sequence shown here is derived from an EMBL/GenBank/DDBJ whole genome shotgun (WGS) entry which is preliminary data.</text>
</comment>
<name>A0A5C5ZMA1_9BACT</name>
<dbReference type="AlphaFoldDB" id="A0A5C5ZMA1"/>
<gene>
    <name evidence="1" type="ORF">Mal64_20680</name>
</gene>
<organism evidence="1 2">
    <name type="scientific">Pseudobythopirellula maris</name>
    <dbReference type="NCBI Taxonomy" id="2527991"/>
    <lineage>
        <taxon>Bacteria</taxon>
        <taxon>Pseudomonadati</taxon>
        <taxon>Planctomycetota</taxon>
        <taxon>Planctomycetia</taxon>
        <taxon>Pirellulales</taxon>
        <taxon>Lacipirellulaceae</taxon>
        <taxon>Pseudobythopirellula</taxon>
    </lineage>
</organism>
<dbReference type="EMBL" id="SJPQ01000002">
    <property type="protein sequence ID" value="TWT88584.1"/>
    <property type="molecule type" value="Genomic_DNA"/>
</dbReference>
<keyword evidence="2" id="KW-1185">Reference proteome</keyword>
<evidence type="ECO:0000313" key="1">
    <source>
        <dbReference type="EMBL" id="TWT88584.1"/>
    </source>
</evidence>
<protein>
    <submittedName>
        <fullName evidence="1">Uncharacterized protein</fullName>
    </submittedName>
</protein>
<sequence>MMIGLPKQALLLPLAWAAIVLVDGVAGGAPRADGVLEIEAVEAETLTPLPVRIELQDGRGRPVAARRWGVAVWGDHAYFPGNVTLPLRRGNYRFVIDAGPEYLTQSGHFQIDRRAEDSKRVEMRRAAHLAKEGWLAADLLASREPGGLDVARQAEQLAAAPQVGHVWSGGSWRPAKAIRRLKEEDAHHYSAARVESPGGSLTIVSRDGPFDFRSLRGDDPLAVALAAREAGLVVIADAGAWRLPAWIAEGAVDALLVLGPEESEGNRPRDRSRYPARRGLGRWREAVYHHTLGAGLRLVPLAGSGSGFEETTLGAARVYAHTGDTNSESQASPDWWDAALAGATVVTNGPLLRPKAEGRAPGAVFYLNHGETLTFEVGLSLATRDKIEYLEIIKNNEVAATVPLRDWAAGGGRLPPVEFDSAGWFAVRAVTVDADRYQMAQSAPWFVEMSGQRRVSRSSVAFFLEWLDELAADEKAAPSAERLAEAQAFWRGKLDSAEGQP</sequence>
<accession>A0A5C5ZMA1</accession>